<sequence>MKNPYWDNAIDKFPFNANLQDIINQQLALLINPTPYLSRYSLITSTAGTGKSYMIKIITDYLTNNHKSFLLIAPTGVAAQNINGKTITF</sequence>
<evidence type="ECO:0000313" key="1">
    <source>
        <dbReference type="EMBL" id="PKY43034.1"/>
    </source>
</evidence>
<protein>
    <submittedName>
        <fullName evidence="1">Uncharacterized protein</fullName>
    </submittedName>
</protein>
<keyword evidence="2" id="KW-1185">Reference proteome</keyword>
<dbReference type="SUPFAM" id="SSF52540">
    <property type="entry name" value="P-loop containing nucleoside triphosphate hydrolases"/>
    <property type="match status" value="1"/>
</dbReference>
<comment type="caution">
    <text evidence="1">The sequence shown here is derived from an EMBL/GenBank/DDBJ whole genome shotgun (WGS) entry which is preliminary data.</text>
</comment>
<dbReference type="Pfam" id="PF13245">
    <property type="entry name" value="AAA_19"/>
    <property type="match status" value="1"/>
</dbReference>
<organism evidence="1 2">
    <name type="scientific">Rhizophagus irregularis</name>
    <dbReference type="NCBI Taxonomy" id="588596"/>
    <lineage>
        <taxon>Eukaryota</taxon>
        <taxon>Fungi</taxon>
        <taxon>Fungi incertae sedis</taxon>
        <taxon>Mucoromycota</taxon>
        <taxon>Glomeromycotina</taxon>
        <taxon>Glomeromycetes</taxon>
        <taxon>Glomerales</taxon>
        <taxon>Glomeraceae</taxon>
        <taxon>Rhizophagus</taxon>
    </lineage>
</organism>
<gene>
    <name evidence="1" type="ORF">RhiirA4_456962</name>
</gene>
<dbReference type="AlphaFoldDB" id="A0A2I1G8R5"/>
<dbReference type="EMBL" id="LLXI01000231">
    <property type="protein sequence ID" value="PKY43034.1"/>
    <property type="molecule type" value="Genomic_DNA"/>
</dbReference>
<reference evidence="1 2" key="1">
    <citation type="submission" date="2015-10" db="EMBL/GenBank/DDBJ databases">
        <title>Genome analyses suggest a sexual origin of heterokaryosis in a supposedly ancient asexual fungus.</title>
        <authorList>
            <person name="Ropars J."/>
            <person name="Sedzielewska K."/>
            <person name="Noel J."/>
            <person name="Charron P."/>
            <person name="Farinelli L."/>
            <person name="Marton T."/>
            <person name="Kruger M."/>
            <person name="Pelin A."/>
            <person name="Brachmann A."/>
            <person name="Corradi N."/>
        </authorList>
    </citation>
    <scope>NUCLEOTIDE SEQUENCE [LARGE SCALE GENOMIC DNA]</scope>
    <source>
        <strain evidence="1 2">A4</strain>
    </source>
</reference>
<proteinExistence type="predicted"/>
<name>A0A2I1G8R5_9GLOM</name>
<accession>A0A2I1G8R5</accession>
<dbReference type="Gene3D" id="3.40.50.300">
    <property type="entry name" value="P-loop containing nucleotide triphosphate hydrolases"/>
    <property type="match status" value="1"/>
</dbReference>
<dbReference type="InterPro" id="IPR027417">
    <property type="entry name" value="P-loop_NTPase"/>
</dbReference>
<evidence type="ECO:0000313" key="2">
    <source>
        <dbReference type="Proteomes" id="UP000234323"/>
    </source>
</evidence>
<dbReference type="Proteomes" id="UP000234323">
    <property type="component" value="Unassembled WGS sequence"/>
</dbReference>